<feature type="transmembrane region" description="Helical" evidence="1">
    <location>
        <begin position="20"/>
        <end position="41"/>
    </location>
</feature>
<accession>A0A2D4HJM7</accession>
<evidence type="ECO:0000256" key="1">
    <source>
        <dbReference type="SAM" id="Phobius"/>
    </source>
</evidence>
<proteinExistence type="predicted"/>
<evidence type="ECO:0000313" key="2">
    <source>
        <dbReference type="EMBL" id="LAA72172.1"/>
    </source>
</evidence>
<reference evidence="2" key="1">
    <citation type="submission" date="2017-07" db="EMBL/GenBank/DDBJ databases">
        <authorList>
            <person name="Mikheyev A."/>
            <person name="Grau M."/>
        </authorList>
    </citation>
    <scope>NUCLEOTIDE SEQUENCE</scope>
    <source>
        <tissue evidence="2">Venom_gland</tissue>
    </source>
</reference>
<sequence length="159" mass="18491">MGLGEVNIKTGIFQRDSLSPLLFVITLFPLSTVLNTVQFVACGYKHQKHLPDYLLYMDDLKLYGKTPSKIESLLNTVYIYSQYIAMEFRLDKCVTLKQGKIVKTEGIKMPHENNMKRLDEDDYYKYLGILQADIKHTEVKKKTRGEYKDSEEVLKIQTQ</sequence>
<protein>
    <recommendedName>
        <fullName evidence="3">Reverse transcriptase domain-containing protein</fullName>
    </recommendedName>
</protein>
<dbReference type="EMBL" id="IACK01038146">
    <property type="protein sequence ID" value="LAA72172.1"/>
    <property type="molecule type" value="Transcribed_RNA"/>
</dbReference>
<organism evidence="2">
    <name type="scientific">Micrurus lemniscatus lemniscatus</name>
    <dbReference type="NCBI Taxonomy" id="129467"/>
    <lineage>
        <taxon>Eukaryota</taxon>
        <taxon>Metazoa</taxon>
        <taxon>Chordata</taxon>
        <taxon>Craniata</taxon>
        <taxon>Vertebrata</taxon>
        <taxon>Euteleostomi</taxon>
        <taxon>Lepidosauria</taxon>
        <taxon>Squamata</taxon>
        <taxon>Bifurcata</taxon>
        <taxon>Unidentata</taxon>
        <taxon>Episquamata</taxon>
        <taxon>Toxicofera</taxon>
        <taxon>Serpentes</taxon>
        <taxon>Colubroidea</taxon>
        <taxon>Elapidae</taxon>
        <taxon>Elapinae</taxon>
        <taxon>Micrurus</taxon>
    </lineage>
</organism>
<keyword evidence="1" id="KW-0812">Transmembrane</keyword>
<evidence type="ECO:0008006" key="3">
    <source>
        <dbReference type="Google" id="ProtNLM"/>
    </source>
</evidence>
<reference evidence="2" key="2">
    <citation type="submission" date="2017-11" db="EMBL/GenBank/DDBJ databases">
        <title>Coralsnake Venomics: Analyses of Venom Gland Transcriptomes and Proteomes of Six Brazilian Taxa.</title>
        <authorList>
            <person name="Aird S.D."/>
            <person name="Jorge da Silva N."/>
            <person name="Qiu L."/>
            <person name="Villar-Briones A."/>
            <person name="Aparecida-Saddi V."/>
            <person name="Campos-Telles M.P."/>
            <person name="Grau M."/>
            <person name="Mikheyev A.S."/>
        </authorList>
    </citation>
    <scope>NUCLEOTIDE SEQUENCE</scope>
    <source>
        <tissue evidence="2">Venom_gland</tissue>
    </source>
</reference>
<dbReference type="PANTHER" id="PTHR35450:SF2">
    <property type="entry name" value="REVERSE TRANSCRIPTASE DOMAIN-CONTAINING PROTEIN"/>
    <property type="match status" value="1"/>
</dbReference>
<name>A0A2D4HJM7_MICLE</name>
<dbReference type="AlphaFoldDB" id="A0A2D4HJM7"/>
<keyword evidence="1" id="KW-1133">Transmembrane helix</keyword>
<dbReference type="PANTHER" id="PTHR35450">
    <property type="entry name" value="REVERSE TRANSCRIPTASE DOMAIN-CONTAINING PROTEIN"/>
    <property type="match status" value="1"/>
</dbReference>
<keyword evidence="1" id="KW-0472">Membrane</keyword>